<dbReference type="SMART" id="SM00175">
    <property type="entry name" value="RAB"/>
    <property type="match status" value="1"/>
</dbReference>
<dbReference type="EMBL" id="HBFQ01063715">
    <property type="protein sequence ID" value="CAD8870744.1"/>
    <property type="molecule type" value="Transcribed_RNA"/>
</dbReference>
<accession>A0A7S1B080</accession>
<dbReference type="AlphaFoldDB" id="A0A7S1B080"/>
<dbReference type="SMART" id="SM00176">
    <property type="entry name" value="RAN"/>
    <property type="match status" value="1"/>
</dbReference>
<keyword evidence="1" id="KW-0880">Kelch repeat</keyword>
<reference evidence="4" key="1">
    <citation type="submission" date="2021-01" db="EMBL/GenBank/DDBJ databases">
        <authorList>
            <person name="Corre E."/>
            <person name="Pelletier E."/>
            <person name="Niang G."/>
            <person name="Scheremetjew M."/>
            <person name="Finn R."/>
            <person name="Kale V."/>
            <person name="Holt S."/>
            <person name="Cochrane G."/>
            <person name="Meng A."/>
            <person name="Brown T."/>
            <person name="Cohen L."/>
        </authorList>
    </citation>
    <scope>NUCLEOTIDE SEQUENCE</scope>
</reference>
<dbReference type="SUPFAM" id="SSF50965">
    <property type="entry name" value="Galactose oxidase, central domain"/>
    <property type="match status" value="1"/>
</dbReference>
<dbReference type="InterPro" id="IPR001806">
    <property type="entry name" value="Small_GTPase"/>
</dbReference>
<dbReference type="Pfam" id="PF24681">
    <property type="entry name" value="Kelch_KLHDC2_KLHL20_DRC7"/>
    <property type="match status" value="1"/>
</dbReference>
<sequence length="573" mass="62080">MDEDQDAELPVRNLVLSVCDLKQHGETPSSRCGAQTVTIATRMYLHGGADEKAAYGDLHLLEIEQMKWSELQAEGAPPARYGHTIKAYNTDLVLFGGLVTGDGPAHPPPFLPGTGWAHAGSPDNGLYILQTQHLRWQIPSCVGAPPSPRSFHSALVVTERRGVTSDYYVIFGGSGDSEFGTPLGDLHLLDLRSMQWTSPQCAGAPPPRMAHGMVQGPEDQLFVFGGTDSPASPLPVPGVLFSFSLSTSTWTRVQLQGTPPLERCFHTFDLIGKWGFIFAGATATNMSDLYILDVQTMRWARPLYEGQVNVRAHASAVLHDKLIVFGGVRDKATGTKKAEVESRISKKLFFLNVLEVKSSVAEGDFKFKLVTVGDSGVGKSCLLTRFVQDLYSDTHNSTIGVDFKTVITMVKGRLVKLQLWDTAGQERFSVVTGNYYRNSDGFIFVYDATNRPSFDHVEQWLGQVKLHHECGPSTMKILVANKMDMVGQLAVSEEEGRAKAEALGAFFVGTSAKTAANVDMAFLTAAQSLVETRRKQKEPTGIHLGAPAGPAGARPGPGLQRQNSAKAKCCVGG</sequence>
<organism evidence="4">
    <name type="scientific">Noctiluca scintillans</name>
    <name type="common">Sea sparkle</name>
    <name type="synonym">Red tide dinoflagellate</name>
    <dbReference type="NCBI Taxonomy" id="2966"/>
    <lineage>
        <taxon>Eukaryota</taxon>
        <taxon>Sar</taxon>
        <taxon>Alveolata</taxon>
        <taxon>Dinophyceae</taxon>
        <taxon>Noctilucales</taxon>
        <taxon>Noctilucaceae</taxon>
        <taxon>Noctiluca</taxon>
    </lineage>
</organism>
<dbReference type="PANTHER" id="PTHR46093">
    <property type="entry name" value="ACYL-COA-BINDING DOMAIN-CONTAINING PROTEIN 5"/>
    <property type="match status" value="1"/>
</dbReference>
<name>A0A7S1B080_NOCSC</name>
<keyword evidence="2" id="KW-0677">Repeat</keyword>
<dbReference type="PANTHER" id="PTHR46093:SF18">
    <property type="entry name" value="FIBRONECTIN TYPE-III DOMAIN-CONTAINING PROTEIN"/>
    <property type="match status" value="1"/>
</dbReference>
<feature type="compositionally biased region" description="Low complexity" evidence="3">
    <location>
        <begin position="545"/>
        <end position="558"/>
    </location>
</feature>
<dbReference type="SMART" id="SM00173">
    <property type="entry name" value="RAS"/>
    <property type="match status" value="1"/>
</dbReference>
<dbReference type="PRINTS" id="PR00449">
    <property type="entry name" value="RASTRNSFRMNG"/>
</dbReference>
<dbReference type="GO" id="GO:0005525">
    <property type="term" value="F:GTP binding"/>
    <property type="evidence" value="ECO:0007669"/>
    <property type="project" value="InterPro"/>
</dbReference>
<dbReference type="PROSITE" id="PS51419">
    <property type="entry name" value="RAB"/>
    <property type="match status" value="1"/>
</dbReference>
<evidence type="ECO:0000256" key="3">
    <source>
        <dbReference type="SAM" id="MobiDB-lite"/>
    </source>
</evidence>
<proteinExistence type="predicted"/>
<dbReference type="Pfam" id="PF00071">
    <property type="entry name" value="Ras"/>
    <property type="match status" value="1"/>
</dbReference>
<dbReference type="InterPro" id="IPR015915">
    <property type="entry name" value="Kelch-typ_b-propeller"/>
</dbReference>
<dbReference type="NCBIfam" id="TIGR00231">
    <property type="entry name" value="small_GTP"/>
    <property type="match status" value="1"/>
</dbReference>
<evidence type="ECO:0000256" key="1">
    <source>
        <dbReference type="ARBA" id="ARBA00022441"/>
    </source>
</evidence>
<dbReference type="Gene3D" id="2.120.10.80">
    <property type="entry name" value="Kelch-type beta propeller"/>
    <property type="match status" value="2"/>
</dbReference>
<dbReference type="InterPro" id="IPR011043">
    <property type="entry name" value="Gal_Oxase/kelch_b-propeller"/>
</dbReference>
<dbReference type="InterPro" id="IPR027417">
    <property type="entry name" value="P-loop_NTPase"/>
</dbReference>
<evidence type="ECO:0000313" key="4">
    <source>
        <dbReference type="EMBL" id="CAD8870744.1"/>
    </source>
</evidence>
<dbReference type="FunFam" id="3.40.50.300:FF:000808">
    <property type="entry name" value="Small GTP-binding protein, putative"/>
    <property type="match status" value="1"/>
</dbReference>
<dbReference type="InterPro" id="IPR005225">
    <property type="entry name" value="Small_GTP-bd"/>
</dbReference>
<dbReference type="SUPFAM" id="SSF117281">
    <property type="entry name" value="Kelch motif"/>
    <property type="match status" value="1"/>
</dbReference>
<gene>
    <name evidence="4" type="ORF">NSCI0253_LOCUS45101</name>
</gene>
<dbReference type="PROSITE" id="PS51421">
    <property type="entry name" value="RAS"/>
    <property type="match status" value="1"/>
</dbReference>
<dbReference type="CDD" id="cd00154">
    <property type="entry name" value="Rab"/>
    <property type="match status" value="1"/>
</dbReference>
<evidence type="ECO:0000256" key="2">
    <source>
        <dbReference type="ARBA" id="ARBA00022737"/>
    </source>
</evidence>
<dbReference type="Gene3D" id="3.40.50.300">
    <property type="entry name" value="P-loop containing nucleotide triphosphate hydrolases"/>
    <property type="match status" value="1"/>
</dbReference>
<dbReference type="SUPFAM" id="SSF52540">
    <property type="entry name" value="P-loop containing nucleoside triphosphate hydrolases"/>
    <property type="match status" value="1"/>
</dbReference>
<dbReference type="GO" id="GO:0003924">
    <property type="term" value="F:GTPase activity"/>
    <property type="evidence" value="ECO:0007669"/>
    <property type="project" value="InterPro"/>
</dbReference>
<dbReference type="SMART" id="SM00174">
    <property type="entry name" value="RHO"/>
    <property type="match status" value="1"/>
</dbReference>
<feature type="region of interest" description="Disordered" evidence="3">
    <location>
        <begin position="534"/>
        <end position="566"/>
    </location>
</feature>
<protein>
    <submittedName>
        <fullName evidence="4">Uncharacterized protein</fullName>
    </submittedName>
</protein>
<dbReference type="PROSITE" id="PS51420">
    <property type="entry name" value="RHO"/>
    <property type="match status" value="1"/>
</dbReference>